<dbReference type="SMART" id="SM00858">
    <property type="entry name" value="SAF"/>
    <property type="match status" value="1"/>
</dbReference>
<keyword evidence="1" id="KW-1133">Transmembrane helix</keyword>
<dbReference type="Pfam" id="PF16976">
    <property type="entry name" value="RcpC"/>
    <property type="match status" value="1"/>
</dbReference>
<proteinExistence type="predicted"/>
<dbReference type="InterPro" id="IPR031571">
    <property type="entry name" value="RcpC_dom"/>
</dbReference>
<organism evidence="3">
    <name type="scientific">Alloyangia mangrovi</name>
    <dbReference type="NCBI Taxonomy" id="1779329"/>
    <lineage>
        <taxon>Bacteria</taxon>
        <taxon>Pseudomonadati</taxon>
        <taxon>Pseudomonadota</taxon>
        <taxon>Alphaproteobacteria</taxon>
        <taxon>Rhodobacterales</taxon>
        <taxon>Roseobacteraceae</taxon>
        <taxon>Alloyangia</taxon>
    </lineage>
</organism>
<dbReference type="OrthoDB" id="163768at2"/>
<dbReference type="AlphaFoldDB" id="A0A2A3K1T3"/>
<evidence type="ECO:0000259" key="2">
    <source>
        <dbReference type="SMART" id="SM00858"/>
    </source>
</evidence>
<keyword evidence="1" id="KW-0472">Membrane</keyword>
<protein>
    <submittedName>
        <fullName evidence="3">Flp pilus assembly protein CpaB</fullName>
    </submittedName>
</protein>
<name>A0A2A3K1T3_9RHOB</name>
<feature type="transmembrane region" description="Helical" evidence="1">
    <location>
        <begin position="54"/>
        <end position="76"/>
    </location>
</feature>
<gene>
    <name evidence="3" type="primary">cpaB</name>
    <name evidence="3" type="ORF">CLG85_02800</name>
</gene>
<dbReference type="CDD" id="cd11614">
    <property type="entry name" value="SAF_CpaB_FlgA_like"/>
    <property type="match status" value="1"/>
</dbReference>
<evidence type="ECO:0000256" key="1">
    <source>
        <dbReference type="SAM" id="Phobius"/>
    </source>
</evidence>
<feature type="domain" description="SAF" evidence="2">
    <location>
        <begin position="97"/>
        <end position="166"/>
    </location>
</feature>
<dbReference type="EMBL" id="NTHN01000029">
    <property type="protein sequence ID" value="PBD20630.1"/>
    <property type="molecule type" value="Genomic_DNA"/>
</dbReference>
<dbReference type="InterPro" id="IPR013974">
    <property type="entry name" value="SAF"/>
</dbReference>
<keyword evidence="1" id="KW-0812">Transmembrane</keyword>
<reference evidence="3" key="1">
    <citation type="submission" date="2017-09" db="EMBL/GenBank/DDBJ databases">
        <title>Yangia sp. SAOS 153D whole genome sequencing.</title>
        <authorList>
            <person name="Verma A."/>
            <person name="Krishnamurthi S."/>
        </authorList>
    </citation>
    <scope>NUCLEOTIDE SEQUENCE [LARGE SCALE GENOMIC DNA]</scope>
    <source>
        <strain evidence="3">SAOS 153D</strain>
    </source>
</reference>
<comment type="caution">
    <text evidence="3">The sequence shown here is derived from an EMBL/GenBank/DDBJ whole genome shotgun (WGS) entry which is preliminary data.</text>
</comment>
<evidence type="ECO:0000313" key="3">
    <source>
        <dbReference type="EMBL" id="PBD20630.1"/>
    </source>
</evidence>
<dbReference type="NCBIfam" id="TIGR03177">
    <property type="entry name" value="pilus_cpaB"/>
    <property type="match status" value="1"/>
</dbReference>
<dbReference type="InterPro" id="IPR017592">
    <property type="entry name" value="Pilus_assmbl_Flp-typ_CpaB"/>
</dbReference>
<accession>A0A2A3K1T3</accession>
<sequence>MRDERRKAFTPHRKPTLFSRFASVSQPRSRRISFHPRPVPHSPPFRRNPMRFSVVLSFLVAMMLAALAVFGARGWLDEQRLMLMSTGPQQVVAEPENTIVVAAEPISFGERLNPTKLREIAWSSDVLPEGAFTKAATLVPDDSEENARFALTTMTVGEPILASKITMPGQRAKLSTALTPGMKAISIRVNDVLGVAGFVLPGDRVDVLLTRRDNREGSFVDVLLQGLRVLAIDQIADELKDKPSVVRTVTFEVNTSEAQKLVLAANVGTLSLALRNVASNDVESNERITLADLSDIDVAEDLISAPAPEPAPVVLPAEPDANSKQLDAMQVLLKNTLDGISDRLSSVEDKIQKPEPVEIEKLVERVVIAPPPKAEKATVVVIRDGRRDEYKVQPGLAGSQDVNTTRGSELVTVQLEK</sequence>